<feature type="transmembrane region" description="Helical" evidence="8">
    <location>
        <begin position="110"/>
        <end position="128"/>
    </location>
</feature>
<dbReference type="GO" id="GO:0055056">
    <property type="term" value="F:D-glucose transmembrane transporter activity"/>
    <property type="evidence" value="ECO:0007669"/>
    <property type="project" value="InterPro"/>
</dbReference>
<dbReference type="EMBL" id="VITN01000028">
    <property type="protein sequence ID" value="TWB11816.1"/>
    <property type="molecule type" value="Genomic_DNA"/>
</dbReference>
<protein>
    <submittedName>
        <fullName evidence="9">FHS family L-fucose permease-like MFS transporter</fullName>
    </submittedName>
</protein>
<dbReference type="GO" id="GO:0005886">
    <property type="term" value="C:plasma membrane"/>
    <property type="evidence" value="ECO:0007669"/>
    <property type="project" value="UniProtKB-SubCell"/>
</dbReference>
<feature type="transmembrane region" description="Helical" evidence="8">
    <location>
        <begin position="296"/>
        <end position="314"/>
    </location>
</feature>
<dbReference type="NCBIfam" id="TIGR00885">
    <property type="entry name" value="fucP"/>
    <property type="match status" value="1"/>
</dbReference>
<dbReference type="InterPro" id="IPR036259">
    <property type="entry name" value="MFS_trans_sf"/>
</dbReference>
<evidence type="ECO:0000256" key="3">
    <source>
        <dbReference type="ARBA" id="ARBA00009120"/>
    </source>
</evidence>
<evidence type="ECO:0000256" key="7">
    <source>
        <dbReference type="ARBA" id="ARBA00023136"/>
    </source>
</evidence>
<feature type="transmembrane region" description="Helical" evidence="8">
    <location>
        <begin position="205"/>
        <end position="224"/>
    </location>
</feature>
<sequence length="448" mass="47785">MSDGRAHPHQHQAAQPKWAIPIALIVSLFFLWGVANNLNDVLIAQFRKAFDLQDWQSGLVQSAFYLGYFFCAMPAALFARRYGYKAAIVLGLALYGIGALLFYPAAELRAYSAFLGALFVIASGLAFLETSANPLMTVLGDPAGAERRLNLAQAFNPLGSVAGVLVGRQFILSGVEYTPEQLAALSPEALARFRDTEAIAAQSSYLVLGLLVLLWAVVVFAVRFPTLTDGTEERPEERADEAAAGDGGGFRRLLRHRHFLFGVVAQFFYVGAQVGVWSFLIRYSQHALPGTGEKTAAAYLTLSLMAFMAGRFAGTALMGRVPAERLMGVFAAINVVLCLVGAFGGGWLGLGAMIATSFFMSIMFPTIFALSLRGLGPLTKLGSSWLVMAIIGGAAIPVIMGRVSDMASIAVAMVVPGACFAVVGTFSLAGRTAPVGRRDERLKVVASH</sequence>
<keyword evidence="4" id="KW-1003">Cell membrane</keyword>
<evidence type="ECO:0000256" key="1">
    <source>
        <dbReference type="ARBA" id="ARBA00003321"/>
    </source>
</evidence>
<dbReference type="AlphaFoldDB" id="A0A560ER25"/>
<dbReference type="RefSeq" id="WP_145753883.1">
    <property type="nucleotide sequence ID" value="NZ_VITN01000028.1"/>
</dbReference>
<name>A0A560ER25_9PROT</name>
<evidence type="ECO:0000313" key="9">
    <source>
        <dbReference type="EMBL" id="TWB11816.1"/>
    </source>
</evidence>
<accession>A0A560ER25</accession>
<comment type="subcellular location">
    <subcellularLocation>
        <location evidence="2">Cell inner membrane</location>
        <topology evidence="2">Multi-pass membrane protein</topology>
    </subcellularLocation>
</comment>
<dbReference type="InterPro" id="IPR005964">
    <property type="entry name" value="Glc/Gal_transptr_bac"/>
</dbReference>
<dbReference type="Proteomes" id="UP000319859">
    <property type="component" value="Unassembled WGS sequence"/>
</dbReference>
<keyword evidence="6 8" id="KW-1133">Transmembrane helix</keyword>
<evidence type="ECO:0000256" key="2">
    <source>
        <dbReference type="ARBA" id="ARBA00004429"/>
    </source>
</evidence>
<dbReference type="NCBIfam" id="TIGR01272">
    <property type="entry name" value="gluP"/>
    <property type="match status" value="1"/>
</dbReference>
<feature type="transmembrane region" description="Helical" evidence="8">
    <location>
        <begin position="18"/>
        <end position="38"/>
    </location>
</feature>
<comment type="function">
    <text evidence="1">Intake of glucose and galactose.</text>
</comment>
<feature type="transmembrane region" description="Helical" evidence="8">
    <location>
        <begin position="406"/>
        <end position="429"/>
    </location>
</feature>
<comment type="similarity">
    <text evidence="3">Belongs to the major facilitator superfamily. FHS transporter (TC 2.A.1.7) family.</text>
</comment>
<comment type="caution">
    <text evidence="9">The sequence shown here is derived from an EMBL/GenBank/DDBJ whole genome shotgun (WGS) entry which is preliminary data.</text>
</comment>
<dbReference type="InterPro" id="IPR005275">
    <property type="entry name" value="Lfuc_symporter_FucP"/>
</dbReference>
<dbReference type="InterPro" id="IPR011701">
    <property type="entry name" value="MFS"/>
</dbReference>
<evidence type="ECO:0000256" key="6">
    <source>
        <dbReference type="ARBA" id="ARBA00022989"/>
    </source>
</evidence>
<organism evidence="9 10">
    <name type="scientific">Nitrospirillum amazonense</name>
    <dbReference type="NCBI Taxonomy" id="28077"/>
    <lineage>
        <taxon>Bacteria</taxon>
        <taxon>Pseudomonadati</taxon>
        <taxon>Pseudomonadota</taxon>
        <taxon>Alphaproteobacteria</taxon>
        <taxon>Rhodospirillales</taxon>
        <taxon>Azospirillaceae</taxon>
        <taxon>Nitrospirillum</taxon>
    </lineage>
</organism>
<feature type="transmembrane region" description="Helical" evidence="8">
    <location>
        <begin position="350"/>
        <end position="370"/>
    </location>
</feature>
<evidence type="ECO:0000256" key="5">
    <source>
        <dbReference type="ARBA" id="ARBA00022692"/>
    </source>
</evidence>
<proteinExistence type="inferred from homology"/>
<dbReference type="Pfam" id="PF07690">
    <property type="entry name" value="MFS_1"/>
    <property type="match status" value="1"/>
</dbReference>
<keyword evidence="7 8" id="KW-0472">Membrane</keyword>
<dbReference type="PANTHER" id="PTHR43702:SF11">
    <property type="entry name" value="L-FUCOSE-PROTON SYMPORTER"/>
    <property type="match status" value="1"/>
</dbReference>
<dbReference type="InterPro" id="IPR050375">
    <property type="entry name" value="MFS_TsgA-like"/>
</dbReference>
<keyword evidence="5 8" id="KW-0812">Transmembrane</keyword>
<dbReference type="PANTHER" id="PTHR43702">
    <property type="entry name" value="L-FUCOSE-PROTON SYMPORTER"/>
    <property type="match status" value="1"/>
</dbReference>
<dbReference type="Gene3D" id="1.20.1250.20">
    <property type="entry name" value="MFS general substrate transporter like domains"/>
    <property type="match status" value="2"/>
</dbReference>
<feature type="transmembrane region" description="Helical" evidence="8">
    <location>
        <begin position="382"/>
        <end position="400"/>
    </location>
</feature>
<dbReference type="OrthoDB" id="9795150at2"/>
<dbReference type="GO" id="GO:0005354">
    <property type="term" value="F:galactose transmembrane transporter activity"/>
    <property type="evidence" value="ECO:0007669"/>
    <property type="project" value="InterPro"/>
</dbReference>
<dbReference type="GO" id="GO:0015535">
    <property type="term" value="F:fucose:proton symporter activity"/>
    <property type="evidence" value="ECO:0007669"/>
    <property type="project" value="InterPro"/>
</dbReference>
<feature type="transmembrane region" description="Helical" evidence="8">
    <location>
        <begin position="259"/>
        <end position="284"/>
    </location>
</feature>
<evidence type="ECO:0000256" key="8">
    <source>
        <dbReference type="SAM" id="Phobius"/>
    </source>
</evidence>
<evidence type="ECO:0000313" key="10">
    <source>
        <dbReference type="Proteomes" id="UP000319859"/>
    </source>
</evidence>
<feature type="transmembrane region" description="Helical" evidence="8">
    <location>
        <begin position="59"/>
        <end position="78"/>
    </location>
</feature>
<feature type="transmembrane region" description="Helical" evidence="8">
    <location>
        <begin position="84"/>
        <end position="103"/>
    </location>
</feature>
<dbReference type="GO" id="GO:1904659">
    <property type="term" value="P:D-glucose transmembrane transport"/>
    <property type="evidence" value="ECO:0007669"/>
    <property type="project" value="InterPro"/>
</dbReference>
<dbReference type="CDD" id="cd17394">
    <property type="entry name" value="MFS_FucP_like"/>
    <property type="match status" value="1"/>
</dbReference>
<feature type="transmembrane region" description="Helical" evidence="8">
    <location>
        <begin position="326"/>
        <end position="344"/>
    </location>
</feature>
<dbReference type="SUPFAM" id="SSF103473">
    <property type="entry name" value="MFS general substrate transporter"/>
    <property type="match status" value="1"/>
</dbReference>
<evidence type="ECO:0000256" key="4">
    <source>
        <dbReference type="ARBA" id="ARBA00022475"/>
    </source>
</evidence>
<gene>
    <name evidence="9" type="ORF">FBZ89_1283</name>
</gene>
<reference evidence="9 10" key="1">
    <citation type="submission" date="2019-06" db="EMBL/GenBank/DDBJ databases">
        <title>Genomic Encyclopedia of Type Strains, Phase IV (KMG-V): Genome sequencing to study the core and pangenomes of soil and plant-associated prokaryotes.</title>
        <authorList>
            <person name="Whitman W."/>
        </authorList>
    </citation>
    <scope>NUCLEOTIDE SEQUENCE [LARGE SCALE GENOMIC DNA]</scope>
    <source>
        <strain evidence="9 10">BR 11880</strain>
    </source>
</reference>